<evidence type="ECO:0000256" key="7">
    <source>
        <dbReference type="ARBA" id="ARBA00023004"/>
    </source>
</evidence>
<dbReference type="PROSITE" id="PS50926">
    <property type="entry name" value="TRAM"/>
    <property type="match status" value="1"/>
</dbReference>
<dbReference type="Gene3D" id="3.40.50.150">
    <property type="entry name" value="Vaccinia Virus protein VP39"/>
    <property type="match status" value="1"/>
</dbReference>
<dbReference type="InterPro" id="IPR030391">
    <property type="entry name" value="MeTrfase_TrmA_CS"/>
</dbReference>
<proteinExistence type="inferred from homology"/>
<evidence type="ECO:0000313" key="15">
    <source>
        <dbReference type="EMBL" id="THA09172.1"/>
    </source>
</evidence>
<dbReference type="InterPro" id="IPR030390">
    <property type="entry name" value="MeTrfase_TrmA_AS"/>
</dbReference>
<dbReference type="RefSeq" id="WP_136123557.1">
    <property type="nucleotide sequence ID" value="NZ_QXNI01000035.1"/>
</dbReference>
<evidence type="ECO:0000256" key="3">
    <source>
        <dbReference type="ARBA" id="ARBA00022603"/>
    </source>
</evidence>
<evidence type="ECO:0000256" key="5">
    <source>
        <dbReference type="ARBA" id="ARBA00022691"/>
    </source>
</evidence>
<keyword evidence="8 11" id="KW-0411">Iron-sulfur</keyword>
<reference evidence="15 16" key="1">
    <citation type="journal article" date="2019" name="Vet. Microbiol.">
        <title>Development of multi locus sequence typing (MLST) of Rodentibacter pneumotropicus.</title>
        <authorList>
            <person name="Adhikary S."/>
            <person name="Bisgaard M."/>
            <person name="Boot R."/>
            <person name="Benga L."/>
            <person name="Nicklas W."/>
            <person name="Christensen H."/>
        </authorList>
    </citation>
    <scope>NUCLEOTIDE SEQUENCE [LARGE SCALE GENOMIC DNA]</scope>
    <source>
        <strain evidence="15 16">Ac84</strain>
    </source>
</reference>
<protein>
    <recommendedName>
        <fullName evidence="11">23S rRNA (uracil(1939)-C(5))-methyltransferase RlmD</fullName>
        <ecNumber evidence="11">2.1.1.190</ecNumber>
    </recommendedName>
    <alternativeName>
        <fullName evidence="11">23S rRNA(m5U1939)-methyltransferase</fullName>
    </alternativeName>
</protein>
<accession>A0A4S2PYK1</accession>
<dbReference type="Gene3D" id="2.40.50.1070">
    <property type="match status" value="1"/>
</dbReference>
<feature type="binding site" evidence="11 12">
    <location>
        <position position="301"/>
    </location>
    <ligand>
        <name>S-adenosyl-L-methionine</name>
        <dbReference type="ChEBI" id="CHEBI:59789"/>
    </ligand>
</feature>
<feature type="binding site" evidence="11 12">
    <location>
        <position position="322"/>
    </location>
    <ligand>
        <name>S-adenosyl-L-methionine</name>
        <dbReference type="ChEBI" id="CHEBI:59789"/>
    </ligand>
</feature>
<evidence type="ECO:0000256" key="6">
    <source>
        <dbReference type="ARBA" id="ARBA00022723"/>
    </source>
</evidence>
<dbReference type="InterPro" id="IPR001566">
    <property type="entry name" value="23S_rRNA_MeTrfase_RlmD"/>
</dbReference>
<dbReference type="Gene3D" id="2.40.50.140">
    <property type="entry name" value="Nucleic acid-binding proteins"/>
    <property type="match status" value="1"/>
</dbReference>
<dbReference type="Pfam" id="PF05958">
    <property type="entry name" value="tRNA_U5-meth_tr"/>
    <property type="match status" value="1"/>
</dbReference>
<evidence type="ECO:0000313" key="16">
    <source>
        <dbReference type="Proteomes" id="UP000306758"/>
    </source>
</evidence>
<dbReference type="CDD" id="cd02440">
    <property type="entry name" value="AdoMet_MTases"/>
    <property type="match status" value="1"/>
</dbReference>
<evidence type="ECO:0000256" key="2">
    <source>
        <dbReference type="ARBA" id="ARBA00022552"/>
    </source>
</evidence>
<evidence type="ECO:0000256" key="4">
    <source>
        <dbReference type="ARBA" id="ARBA00022679"/>
    </source>
</evidence>
<feature type="binding site" evidence="11">
    <location>
        <position position="90"/>
    </location>
    <ligand>
        <name>[4Fe-4S] cluster</name>
        <dbReference type="ChEBI" id="CHEBI:49883"/>
    </ligand>
</feature>
<keyword evidence="2 11" id="KW-0698">rRNA processing</keyword>
<dbReference type="GO" id="GO:0005506">
    <property type="term" value="F:iron ion binding"/>
    <property type="evidence" value="ECO:0007669"/>
    <property type="project" value="UniProtKB-UniRule"/>
</dbReference>
<feature type="active site" evidence="13">
    <location>
        <position position="396"/>
    </location>
</feature>
<dbReference type="EMBL" id="QXNI01000035">
    <property type="protein sequence ID" value="THA09172.1"/>
    <property type="molecule type" value="Genomic_DNA"/>
</dbReference>
<dbReference type="AlphaFoldDB" id="A0A4S2PYK1"/>
<feature type="binding site" evidence="11">
    <location>
        <position position="87"/>
    </location>
    <ligand>
        <name>[4Fe-4S] cluster</name>
        <dbReference type="ChEBI" id="CHEBI:49883"/>
    </ligand>
</feature>
<dbReference type="GO" id="GO:0070041">
    <property type="term" value="F:rRNA (uridine-C5-)-methyltransferase activity"/>
    <property type="evidence" value="ECO:0007669"/>
    <property type="project" value="UniProtKB-UniRule"/>
</dbReference>
<dbReference type="Pfam" id="PF01938">
    <property type="entry name" value="TRAM"/>
    <property type="match status" value="1"/>
</dbReference>
<comment type="caution">
    <text evidence="15">The sequence shown here is derived from an EMBL/GenBank/DDBJ whole genome shotgun (WGS) entry which is preliminary data.</text>
</comment>
<organism evidence="15 16">
    <name type="scientific">Rodentibacter pneumotropicus</name>
    <dbReference type="NCBI Taxonomy" id="758"/>
    <lineage>
        <taxon>Bacteria</taxon>
        <taxon>Pseudomonadati</taxon>
        <taxon>Pseudomonadota</taxon>
        <taxon>Gammaproteobacteria</taxon>
        <taxon>Pasteurellales</taxon>
        <taxon>Pasteurellaceae</taxon>
        <taxon>Rodentibacter</taxon>
    </lineage>
</organism>
<dbReference type="PROSITE" id="PS01230">
    <property type="entry name" value="TRMA_1"/>
    <property type="match status" value="1"/>
</dbReference>
<evidence type="ECO:0000256" key="1">
    <source>
        <dbReference type="ARBA" id="ARBA00022485"/>
    </source>
</evidence>
<keyword evidence="1 11" id="KW-0004">4Fe-4S</keyword>
<evidence type="ECO:0000256" key="8">
    <source>
        <dbReference type="ARBA" id="ARBA00023014"/>
    </source>
</evidence>
<dbReference type="InterPro" id="IPR010280">
    <property type="entry name" value="U5_MeTrfase_fam"/>
</dbReference>
<evidence type="ECO:0000256" key="11">
    <source>
        <dbReference type="HAMAP-Rule" id="MF_01010"/>
    </source>
</evidence>
<dbReference type="FunFam" id="3.40.50.150:FF:000009">
    <property type="entry name" value="23S rRNA (Uracil(1939)-C(5))-methyltransferase RlmD"/>
    <property type="match status" value="1"/>
</dbReference>
<dbReference type="EC" id="2.1.1.190" evidence="11"/>
<dbReference type="FunFam" id="2.40.50.140:FF:000097">
    <property type="entry name" value="23S rRNA (uracil(1939)-C(5))-methyltransferase RlmD"/>
    <property type="match status" value="1"/>
</dbReference>
<feature type="binding site" evidence="11 12">
    <location>
        <position position="370"/>
    </location>
    <ligand>
        <name>S-adenosyl-L-methionine</name>
        <dbReference type="ChEBI" id="CHEBI:59789"/>
    </ligand>
</feature>
<dbReference type="GO" id="GO:0070475">
    <property type="term" value="P:rRNA base methylation"/>
    <property type="evidence" value="ECO:0007669"/>
    <property type="project" value="TreeGrafter"/>
</dbReference>
<evidence type="ECO:0000256" key="10">
    <source>
        <dbReference type="ARBA" id="ARBA00059995"/>
    </source>
</evidence>
<dbReference type="HAMAP" id="MF_01010">
    <property type="entry name" value="23SrRNA_methyltr_RlmD"/>
    <property type="match status" value="1"/>
</dbReference>
<feature type="domain" description="TRAM" evidence="14">
    <location>
        <begin position="8"/>
        <end position="68"/>
    </location>
</feature>
<dbReference type="PANTHER" id="PTHR11061">
    <property type="entry name" value="RNA M5U METHYLTRANSFERASE"/>
    <property type="match status" value="1"/>
</dbReference>
<evidence type="ECO:0000256" key="13">
    <source>
        <dbReference type="PROSITE-ProRule" id="PRU10015"/>
    </source>
</evidence>
<keyword evidence="5 11" id="KW-0949">S-adenosyl-L-methionine</keyword>
<feature type="binding site" evidence="11">
    <location>
        <position position="306"/>
    </location>
    <ligand>
        <name>S-adenosyl-L-methionine</name>
        <dbReference type="ChEBI" id="CHEBI:59789"/>
    </ligand>
</feature>
<dbReference type="PROSITE" id="PS01231">
    <property type="entry name" value="TRMA_2"/>
    <property type="match status" value="1"/>
</dbReference>
<gene>
    <name evidence="11 15" type="primary">rlmD</name>
    <name evidence="15" type="ORF">D3M78_06385</name>
</gene>
<dbReference type="Proteomes" id="UP000306758">
    <property type="component" value="Unassembled WGS sequence"/>
</dbReference>
<feature type="active site" description="Nucleophile" evidence="11 12">
    <location>
        <position position="396"/>
    </location>
</feature>
<feature type="binding site" evidence="11">
    <location>
        <position position="81"/>
    </location>
    <ligand>
        <name>[4Fe-4S] cluster</name>
        <dbReference type="ChEBI" id="CHEBI:49883"/>
    </ligand>
</feature>
<comment type="catalytic activity">
    <reaction evidence="9 11">
        <text>uridine(1939) in 23S rRNA + S-adenosyl-L-methionine = 5-methyluridine(1939) in 23S rRNA + S-adenosyl-L-homocysteine + H(+)</text>
        <dbReference type="Rhea" id="RHEA:42908"/>
        <dbReference type="Rhea" id="RHEA-COMP:10278"/>
        <dbReference type="Rhea" id="RHEA-COMP:10279"/>
        <dbReference type="ChEBI" id="CHEBI:15378"/>
        <dbReference type="ChEBI" id="CHEBI:57856"/>
        <dbReference type="ChEBI" id="CHEBI:59789"/>
        <dbReference type="ChEBI" id="CHEBI:65315"/>
        <dbReference type="ChEBI" id="CHEBI:74447"/>
        <dbReference type="EC" id="2.1.1.190"/>
    </reaction>
</comment>
<evidence type="ECO:0000259" key="14">
    <source>
        <dbReference type="PROSITE" id="PS50926"/>
    </source>
</evidence>
<dbReference type="GO" id="GO:0003723">
    <property type="term" value="F:RNA binding"/>
    <property type="evidence" value="ECO:0007669"/>
    <property type="project" value="InterPro"/>
</dbReference>
<feature type="binding site" evidence="11 12">
    <location>
        <position position="272"/>
    </location>
    <ligand>
        <name>S-adenosyl-L-methionine</name>
        <dbReference type="ChEBI" id="CHEBI:59789"/>
    </ligand>
</feature>
<comment type="similarity">
    <text evidence="11">Belongs to the class I-like SAM-binding methyltransferase superfamily. RNA M5U methyltransferase family. RlmD subfamily.</text>
</comment>
<dbReference type="PANTHER" id="PTHR11061:SF49">
    <property type="entry name" value="23S RRNA (URACIL(1939)-C(5))-METHYLTRANSFERASE RLMD"/>
    <property type="match status" value="1"/>
</dbReference>
<sequence length="439" mass="50167">MVLLYSPQKKLNKPQQITATIIELDYQGLGVAKINGKTWFIENALPQEKVECTVLEEKRQYGRAVVKKWLEKSPFRVLPQCSYYGRCGGCQAQHIPVEMQREAKQIALFKRLAKLQQEPIDFQPMICDDEPWQYRRRVRLSLWFNPKTKQVEMGFRQKNSHDLIVVEGCEVIEPAINNLLPKLTSLLACYSTQKQLGHIELVAADNGVAMLLRYTGNLSDFDRTLLLNFAGQENLMLFLQSDEGIEQVYGNSPYYQFSCGIRLYFDIRDFIQVNRKLNEKMVQTALDWLSLESSDHVLDLFCGMGNFTLPLAKQVKSAVGIEGVFEMVQKAVQNAEYNQLNNIEFFQANLDQPFVNQPWANQPFNKVLLDPPRSGAAFALSALCQLKAEKILYVSCNPATLVRDAEILLKFGYKIEKSTVVDMFPHTGHLESITLFSTK</sequence>
<dbReference type="InterPro" id="IPR029063">
    <property type="entry name" value="SAM-dependent_MTases_sf"/>
</dbReference>
<dbReference type="NCBIfam" id="NF009639">
    <property type="entry name" value="PRK13168.1"/>
    <property type="match status" value="1"/>
</dbReference>
<dbReference type="SUPFAM" id="SSF53335">
    <property type="entry name" value="S-adenosyl-L-methionine-dependent methyltransferases"/>
    <property type="match status" value="1"/>
</dbReference>
<dbReference type="InterPro" id="IPR002792">
    <property type="entry name" value="TRAM_dom"/>
</dbReference>
<dbReference type="InterPro" id="IPR012340">
    <property type="entry name" value="NA-bd_OB-fold"/>
</dbReference>
<dbReference type="NCBIfam" id="TIGR00479">
    <property type="entry name" value="rumA"/>
    <property type="match status" value="1"/>
</dbReference>
<feature type="binding site" evidence="11">
    <location>
        <position position="169"/>
    </location>
    <ligand>
        <name>[4Fe-4S] cluster</name>
        <dbReference type="ChEBI" id="CHEBI:49883"/>
    </ligand>
</feature>
<keyword evidence="4 11" id="KW-0808">Transferase</keyword>
<keyword evidence="7 11" id="KW-0408">Iron</keyword>
<feature type="binding site" evidence="11">
    <location>
        <position position="349"/>
    </location>
    <ligand>
        <name>S-adenosyl-L-methionine</name>
        <dbReference type="ChEBI" id="CHEBI:59789"/>
    </ligand>
</feature>
<dbReference type="PROSITE" id="PS51687">
    <property type="entry name" value="SAM_MT_RNA_M5U"/>
    <property type="match status" value="1"/>
</dbReference>
<evidence type="ECO:0000256" key="12">
    <source>
        <dbReference type="PROSITE-ProRule" id="PRU01024"/>
    </source>
</evidence>
<name>A0A4S2PYK1_9PAST</name>
<keyword evidence="3 11" id="KW-0489">Methyltransferase</keyword>
<comment type="function">
    <text evidence="10 11">Catalyzes the formation of 5-methyl-uridine at position 1939 (m5U1939) in 23S rRNA.</text>
</comment>
<evidence type="ECO:0000256" key="9">
    <source>
        <dbReference type="ARBA" id="ARBA00052756"/>
    </source>
</evidence>
<dbReference type="SUPFAM" id="SSF50249">
    <property type="entry name" value="Nucleic acid-binding proteins"/>
    <property type="match status" value="1"/>
</dbReference>
<dbReference type="GO" id="GO:0051539">
    <property type="term" value="F:4 iron, 4 sulfur cluster binding"/>
    <property type="evidence" value="ECO:0007669"/>
    <property type="project" value="UniProtKB-KW"/>
</dbReference>
<keyword evidence="6 11" id="KW-0479">Metal-binding</keyword>